<evidence type="ECO:0000256" key="5">
    <source>
        <dbReference type="ARBA" id="ARBA00022679"/>
    </source>
</evidence>
<dbReference type="InterPro" id="IPR013102">
    <property type="entry name" value="PYNP_C"/>
</dbReference>
<dbReference type="EC" id="2.4.2.4" evidence="3 7"/>
<dbReference type="Pfam" id="PF07831">
    <property type="entry name" value="PYNP_C"/>
    <property type="match status" value="1"/>
</dbReference>
<accession>A0ABW4JTP6</accession>
<comment type="subunit">
    <text evidence="2 7">Homodimer.</text>
</comment>
<comment type="catalytic activity">
    <reaction evidence="6 7">
        <text>thymidine + phosphate = 2-deoxy-alpha-D-ribose 1-phosphate + thymine</text>
        <dbReference type="Rhea" id="RHEA:16037"/>
        <dbReference type="ChEBI" id="CHEBI:17748"/>
        <dbReference type="ChEBI" id="CHEBI:17821"/>
        <dbReference type="ChEBI" id="CHEBI:43474"/>
        <dbReference type="ChEBI" id="CHEBI:57259"/>
        <dbReference type="EC" id="2.4.2.4"/>
    </reaction>
</comment>
<dbReference type="PROSITE" id="PS00647">
    <property type="entry name" value="THYMID_PHOSPHORYLASE"/>
    <property type="match status" value="1"/>
</dbReference>
<dbReference type="GO" id="GO:0009032">
    <property type="term" value="F:thymidine phosphorylase activity"/>
    <property type="evidence" value="ECO:0007669"/>
    <property type="project" value="UniProtKB-EC"/>
</dbReference>
<dbReference type="EMBL" id="JBHUFA010000001">
    <property type="protein sequence ID" value="MFD1695502.1"/>
    <property type="molecule type" value="Genomic_DNA"/>
</dbReference>
<evidence type="ECO:0000256" key="2">
    <source>
        <dbReference type="ARBA" id="ARBA00011738"/>
    </source>
</evidence>
<evidence type="ECO:0000256" key="6">
    <source>
        <dbReference type="ARBA" id="ARBA00048550"/>
    </source>
</evidence>
<dbReference type="InterPro" id="IPR017459">
    <property type="entry name" value="Glycosyl_Trfase_fam3_N_dom"/>
</dbReference>
<comment type="pathway">
    <text evidence="7">Pyrimidine metabolism; dTMP biosynthesis via salvage pathway; dTMP from thymine: step 1/2.</text>
</comment>
<keyword evidence="5 7" id="KW-0808">Transferase</keyword>
<evidence type="ECO:0000256" key="3">
    <source>
        <dbReference type="ARBA" id="ARBA00011892"/>
    </source>
</evidence>
<evidence type="ECO:0000256" key="4">
    <source>
        <dbReference type="ARBA" id="ARBA00022676"/>
    </source>
</evidence>
<evidence type="ECO:0000256" key="7">
    <source>
        <dbReference type="HAMAP-Rule" id="MF_01628"/>
    </source>
</evidence>
<dbReference type="InterPro" id="IPR000312">
    <property type="entry name" value="Glycosyl_Trfase_fam3"/>
</dbReference>
<evidence type="ECO:0000256" key="1">
    <source>
        <dbReference type="ARBA" id="ARBA00006915"/>
    </source>
</evidence>
<reference evidence="10" key="1">
    <citation type="journal article" date="2019" name="Int. J. Syst. Evol. Microbiol.">
        <title>The Global Catalogue of Microorganisms (GCM) 10K type strain sequencing project: providing services to taxonomists for standard genome sequencing and annotation.</title>
        <authorList>
            <consortium name="The Broad Institute Genomics Platform"/>
            <consortium name="The Broad Institute Genome Sequencing Center for Infectious Disease"/>
            <person name="Wu L."/>
            <person name="Ma J."/>
        </authorList>
    </citation>
    <scope>NUCLEOTIDE SEQUENCE [LARGE SCALE GENOMIC DNA]</scope>
    <source>
        <strain evidence="10">JCM 3369</strain>
    </source>
</reference>
<dbReference type="InterPro" id="IPR036566">
    <property type="entry name" value="PYNP-like_C_sf"/>
</dbReference>
<evidence type="ECO:0000259" key="8">
    <source>
        <dbReference type="SMART" id="SM00941"/>
    </source>
</evidence>
<comment type="similarity">
    <text evidence="1 7">Belongs to the thymidine/pyrimidine-nucleoside phosphorylase family.</text>
</comment>
<dbReference type="SUPFAM" id="SSF47648">
    <property type="entry name" value="Nucleoside phosphorylase/phosphoribosyltransferase N-terminal domain"/>
    <property type="match status" value="1"/>
</dbReference>
<evidence type="ECO:0000313" key="10">
    <source>
        <dbReference type="Proteomes" id="UP001597327"/>
    </source>
</evidence>
<keyword evidence="4 7" id="KW-0328">Glycosyltransferase</keyword>
<dbReference type="InterPro" id="IPR000053">
    <property type="entry name" value="Thymidine/pyrmidine_PPase"/>
</dbReference>
<gene>
    <name evidence="7 9" type="primary">deoA</name>
    <name evidence="9" type="ORF">ACFSC7_08230</name>
</gene>
<dbReference type="InterPro" id="IPR018090">
    <property type="entry name" value="Pyrmidine_PPas_bac/euk"/>
</dbReference>
<dbReference type="SMART" id="SM00941">
    <property type="entry name" value="PYNP_C"/>
    <property type="match status" value="1"/>
</dbReference>
<dbReference type="InterPro" id="IPR013465">
    <property type="entry name" value="Thymidine_Pase"/>
</dbReference>
<sequence length="438" mass="44988">MLPQELIRKKRDGGVLSAEEVAFFVKGLADGSITEGQVAALAMAVFFKGLTVDERVALTLAMRDSGDVMDWSGIEAPVLDKHSTGGVGDNVSLMLAPALAACGAAVPMISGRGLGHTGGTLDKFDSIPGYKTQPDNALFKKVVAEVGCAVIGQTGNLAPADKRFYAIRDVTGTVESLDLITASILSKKLAAGLQGLVLDVKWGTGAFMAELDAARALAESLVLVANGAGLKTTALLTDMNEPLASAAGNAVEMQNAVDFLKGTHIDSRLWDVTVAQGGELLVTGGLASDPADGRAKLAAAFESGAAAEKFAQMVTALGGPADFMEKSELYLEKAPIIAPVYAEEHGTVVGIDARAVGVAVVELGGGRKAAADVIDPAVGLTELAGVGHTVDADAPIALVHARTPEQVEMATRALRKAYRLGAAADVPERAAVVERIAP</sequence>
<organism evidence="9 10">
    <name type="scientific">Roseibium aestuarii</name>
    <dbReference type="NCBI Taxonomy" id="2600299"/>
    <lineage>
        <taxon>Bacteria</taxon>
        <taxon>Pseudomonadati</taxon>
        <taxon>Pseudomonadota</taxon>
        <taxon>Alphaproteobacteria</taxon>
        <taxon>Hyphomicrobiales</taxon>
        <taxon>Stappiaceae</taxon>
        <taxon>Roseibium</taxon>
    </lineage>
</organism>
<comment type="function">
    <text evidence="7">The enzymes which catalyze the reversible phosphorolysis of pyrimidine nucleosides are involved in the degradation of these compounds and in their utilization as carbon and energy sources, or in the rescue of pyrimidine bases for nucleotide synthesis.</text>
</comment>
<dbReference type="Gene3D" id="1.20.970.10">
    <property type="entry name" value="Transferase, Pyrimidine Nucleoside Phosphorylase, Chain C"/>
    <property type="match status" value="1"/>
</dbReference>
<keyword evidence="10" id="KW-1185">Reference proteome</keyword>
<dbReference type="NCBIfam" id="NF004490">
    <property type="entry name" value="PRK05820.1"/>
    <property type="match status" value="1"/>
</dbReference>
<dbReference type="PANTHER" id="PTHR10515">
    <property type="entry name" value="THYMIDINE PHOSPHORYLASE"/>
    <property type="match status" value="1"/>
</dbReference>
<dbReference type="Gene3D" id="3.90.1170.30">
    <property type="entry name" value="Pyrimidine nucleoside phosphorylase-like, C-terminal domain"/>
    <property type="match status" value="1"/>
</dbReference>
<proteinExistence type="inferred from homology"/>
<dbReference type="Pfam" id="PF00591">
    <property type="entry name" value="Glycos_transf_3"/>
    <property type="match status" value="1"/>
</dbReference>
<comment type="caution">
    <text evidence="9">The sequence shown here is derived from an EMBL/GenBank/DDBJ whole genome shotgun (WGS) entry which is preliminary data.</text>
</comment>
<dbReference type="PIRSF" id="PIRSF000478">
    <property type="entry name" value="TP_PyNP"/>
    <property type="match status" value="1"/>
</dbReference>
<dbReference type="SUPFAM" id="SSF54680">
    <property type="entry name" value="Pyrimidine nucleoside phosphorylase C-terminal domain"/>
    <property type="match status" value="1"/>
</dbReference>
<dbReference type="InterPro" id="IPR035902">
    <property type="entry name" value="Nuc_phospho_transferase"/>
</dbReference>
<dbReference type="NCBIfam" id="TIGR02644">
    <property type="entry name" value="Y_phosphoryl"/>
    <property type="match status" value="1"/>
</dbReference>
<dbReference type="Pfam" id="PF02885">
    <property type="entry name" value="Glycos_trans_3N"/>
    <property type="match status" value="1"/>
</dbReference>
<name>A0ABW4JTP6_9HYPH</name>
<dbReference type="InterPro" id="IPR017872">
    <property type="entry name" value="Pyrmidine_PPase_CS"/>
</dbReference>
<dbReference type="RefSeq" id="WP_149890766.1">
    <property type="nucleotide sequence ID" value="NZ_JBHUFA010000001.1"/>
</dbReference>
<dbReference type="HAMAP" id="MF_01628">
    <property type="entry name" value="Thymid_phosp"/>
    <property type="match status" value="1"/>
</dbReference>
<evidence type="ECO:0000313" key="9">
    <source>
        <dbReference type="EMBL" id="MFD1695502.1"/>
    </source>
</evidence>
<dbReference type="NCBIfam" id="TIGR02643">
    <property type="entry name" value="T_phosphoryl"/>
    <property type="match status" value="1"/>
</dbReference>
<dbReference type="SUPFAM" id="SSF52418">
    <property type="entry name" value="Nucleoside phosphorylase/phosphoribosyltransferase catalytic domain"/>
    <property type="match status" value="1"/>
</dbReference>
<dbReference type="InterPro" id="IPR036320">
    <property type="entry name" value="Glycosyl_Trfase_fam3_N_dom_sf"/>
</dbReference>
<feature type="domain" description="Pyrimidine nucleoside phosphorylase C-terminal" evidence="8">
    <location>
        <begin position="347"/>
        <end position="421"/>
    </location>
</feature>
<protein>
    <recommendedName>
        <fullName evidence="3 7">Thymidine phosphorylase</fullName>
        <ecNumber evidence="3 7">2.4.2.4</ecNumber>
    </recommendedName>
    <alternativeName>
        <fullName evidence="7">TdRPase</fullName>
    </alternativeName>
</protein>
<dbReference type="PANTHER" id="PTHR10515:SF0">
    <property type="entry name" value="THYMIDINE PHOSPHORYLASE"/>
    <property type="match status" value="1"/>
</dbReference>
<dbReference type="Proteomes" id="UP001597327">
    <property type="component" value="Unassembled WGS sequence"/>
</dbReference>
<dbReference type="Gene3D" id="3.40.1030.10">
    <property type="entry name" value="Nucleoside phosphorylase/phosphoribosyltransferase catalytic domain"/>
    <property type="match status" value="1"/>
</dbReference>